<dbReference type="Proteomes" id="UP000008634">
    <property type="component" value="Chromosome"/>
</dbReference>
<name>E6XDX4_CELAD</name>
<keyword evidence="2" id="KW-1185">Reference proteome</keyword>
<organism evidence="1 2">
    <name type="scientific">Cellulophaga algicola (strain DSM 14237 / IC166 / ACAM 630)</name>
    <dbReference type="NCBI Taxonomy" id="688270"/>
    <lineage>
        <taxon>Bacteria</taxon>
        <taxon>Pseudomonadati</taxon>
        <taxon>Bacteroidota</taxon>
        <taxon>Flavobacteriia</taxon>
        <taxon>Flavobacteriales</taxon>
        <taxon>Flavobacteriaceae</taxon>
        <taxon>Cellulophaga</taxon>
    </lineage>
</organism>
<reference evidence="1 2" key="1">
    <citation type="journal article" date="2010" name="Stand. Genomic Sci.">
        <title>Complete genome sequence of Cellulophaga algicola type strain (IC166).</title>
        <authorList>
            <person name="Abt B."/>
            <person name="Lu M."/>
            <person name="Misra M."/>
            <person name="Han C."/>
            <person name="Nolan M."/>
            <person name="Lucas S."/>
            <person name="Hammon N."/>
            <person name="Deshpande S."/>
            <person name="Cheng J.F."/>
            <person name="Tapia R."/>
            <person name="Goodwin L."/>
            <person name="Pitluck S."/>
            <person name="Liolios K."/>
            <person name="Pagani I."/>
            <person name="Ivanova N."/>
            <person name="Mavromatis K."/>
            <person name="Ovchinikova G."/>
            <person name="Pati A."/>
            <person name="Chen A."/>
            <person name="Palaniappan K."/>
            <person name="Land M."/>
            <person name="Hauser L."/>
            <person name="Chang Y.J."/>
            <person name="Jeffries C.D."/>
            <person name="Detter J.C."/>
            <person name="Brambilla E."/>
            <person name="Rohde M."/>
            <person name="Tindall B.J."/>
            <person name="Goker M."/>
            <person name="Woyke T."/>
            <person name="Bristow J."/>
            <person name="Eisen J.A."/>
            <person name="Markowitz V."/>
            <person name="Hugenholtz P."/>
            <person name="Kyrpides N.C."/>
            <person name="Klenk H.P."/>
            <person name="Lapidus A."/>
        </authorList>
    </citation>
    <scope>NUCLEOTIDE SEQUENCE [LARGE SCALE GENOMIC DNA]</scope>
    <source>
        <strain evidence="2">DSM 14237 / IC166 / ACAM 630</strain>
    </source>
</reference>
<dbReference type="EMBL" id="CP002453">
    <property type="protein sequence ID" value="ADV51312.1"/>
    <property type="molecule type" value="Genomic_DNA"/>
</dbReference>
<dbReference type="KEGG" id="cao:Celal_4069"/>
<protein>
    <submittedName>
        <fullName evidence="1">Uncharacterized protein</fullName>
    </submittedName>
</protein>
<accession>E6XDX4</accession>
<evidence type="ECO:0000313" key="1">
    <source>
        <dbReference type="EMBL" id="ADV51312.1"/>
    </source>
</evidence>
<dbReference type="HOGENOM" id="CLU_3041663_0_0_10"/>
<sequence>MLFKTLGKKVQIKNSYTVKAIMGCFFATVLIKHSFANTKPDKLYDETYVSILPN</sequence>
<dbReference type="AlphaFoldDB" id="E6XDX4"/>
<gene>
    <name evidence="1" type="ordered locus">Celal_4069</name>
</gene>
<proteinExistence type="predicted"/>
<evidence type="ECO:0000313" key="2">
    <source>
        <dbReference type="Proteomes" id="UP000008634"/>
    </source>
</evidence>